<dbReference type="Gene3D" id="1.10.220.60">
    <property type="entry name" value="GRIP domain"/>
    <property type="match status" value="1"/>
</dbReference>
<keyword evidence="4" id="KW-0597">Phosphoprotein</keyword>
<keyword evidence="8" id="KW-0472">Membrane</keyword>
<feature type="domain" description="GRIP" evidence="16">
    <location>
        <begin position="505"/>
        <end position="554"/>
    </location>
</feature>
<evidence type="ECO:0000256" key="14">
    <source>
        <dbReference type="SAM" id="Coils"/>
    </source>
</evidence>
<evidence type="ECO:0000256" key="9">
    <source>
        <dbReference type="ARBA" id="ARBA00023329"/>
    </source>
</evidence>
<dbReference type="Proteomes" id="UP001181693">
    <property type="component" value="Unassembled WGS sequence"/>
</dbReference>
<dbReference type="PANTHER" id="PTHR23157:SF24">
    <property type="entry name" value="GOLGIN SUBFAMILY A MEMBER 1"/>
    <property type="match status" value="1"/>
</dbReference>
<evidence type="ECO:0000256" key="7">
    <source>
        <dbReference type="ARBA" id="ARBA00023054"/>
    </source>
</evidence>
<evidence type="ECO:0000256" key="1">
    <source>
        <dbReference type="ARBA" id="ARBA00004198"/>
    </source>
</evidence>
<evidence type="ECO:0000256" key="13">
    <source>
        <dbReference type="ARBA" id="ARBA00093537"/>
    </source>
</evidence>
<comment type="subcellular location">
    <subcellularLocation>
        <location evidence="2">Cytoplasmic vesicle</location>
        <location evidence="2">Secretory vesicle</location>
        <location evidence="2">Acrosome</location>
    </subcellularLocation>
    <subcellularLocation>
        <location evidence="3">Golgi apparatus membrane</location>
        <topology evidence="3">Peripheral membrane protein</topology>
    </subcellularLocation>
    <subcellularLocation>
        <location evidence="1">Golgi apparatus</location>
        <location evidence="1">trans-Golgi network membrane</location>
    </subcellularLocation>
</comment>
<keyword evidence="6" id="KW-0333">Golgi apparatus</keyword>
<comment type="caution">
    <text evidence="17">The sequence shown here is derived from an EMBL/GenBank/DDBJ whole genome shotgun (WGS) entry which is preliminary data.</text>
</comment>
<protein>
    <recommendedName>
        <fullName evidence="10">Golgin subfamily A member 1</fullName>
    </recommendedName>
    <alternativeName>
        <fullName evidence="11">Golgin-97</fullName>
    </alternativeName>
</protein>
<evidence type="ECO:0000256" key="2">
    <source>
        <dbReference type="ARBA" id="ARBA00004218"/>
    </source>
</evidence>
<dbReference type="AlphaFoldDB" id="A0AAV3A9B2"/>
<evidence type="ECO:0000256" key="3">
    <source>
        <dbReference type="ARBA" id="ARBA00004395"/>
    </source>
</evidence>
<proteinExistence type="predicted"/>
<dbReference type="FunFam" id="1.10.220.60:FF:000002">
    <property type="entry name" value="Golgin subfamily A member 1"/>
    <property type="match status" value="1"/>
</dbReference>
<evidence type="ECO:0000256" key="6">
    <source>
        <dbReference type="ARBA" id="ARBA00023034"/>
    </source>
</evidence>
<reference evidence="17" key="1">
    <citation type="thesis" date="2020" institute="ProQuest LLC" country="789 East Eisenhower Parkway, Ann Arbor, MI, USA">
        <title>Comparative Genomics and Chromosome Evolution.</title>
        <authorList>
            <person name="Mudd A.B."/>
        </authorList>
    </citation>
    <scope>NUCLEOTIDE SEQUENCE</scope>
    <source>
        <strain evidence="17">1538</strain>
        <tissue evidence="17">Blood</tissue>
    </source>
</reference>
<evidence type="ECO:0000256" key="5">
    <source>
        <dbReference type="ARBA" id="ARBA00022765"/>
    </source>
</evidence>
<keyword evidence="7 14" id="KW-0175">Coiled coil</keyword>
<evidence type="ECO:0000256" key="8">
    <source>
        <dbReference type="ARBA" id="ARBA00023136"/>
    </source>
</evidence>
<sequence>MFTKLKKKIAEEAAVAPRPGSAARIPRSVSKESITSAGADSGDDFASDGSSSRDDLPSQISKRNNQIRRLEAKLSEFAEQFRNMQKMKEKLELALEKHQDSTVRKFQEQNEAHQTRQAKMAEEHVLALEKKDQEWLAKIESLEEEKKQLSNQIDTMTKQSLTFFQKREDTDDLDVFQQEEIAKLKYMLLEKEELISQEEQELELLRKEVVVLRAECQDAHGLSARLQKDLQKVQVENEKLSQQRTELTATQEGAEKKITELEIQQQELQDFIQHLSLDLQKAQSASCTTEKRLTVVQEEYEVLNLHYEQLKSKVTDLNSQIEENIQEISLKNEELIRKDEETSILKQDYDALVLKMQQFQSDLELYKTRTADGVESSAWHASSGMPQLQEQKAVQLASESQVSSAQEAVSALHQPLNGAISWKSNGEVKVADILQLQRENQELEQQIVEKNKTIKQLQQRMVELKKTLQKELKLKPEPEVNDMQEKLNPDQLATSLTVTSLSDLTDSREINFEYLKHVVLKFMSSREAEAFHLIKAVSVLLNFSVEEENLLKETLEYKMSWFGSKPVPKGSVRPSISKPRTTWS</sequence>
<dbReference type="Gene3D" id="1.10.287.2610">
    <property type="match status" value="1"/>
</dbReference>
<evidence type="ECO:0000256" key="11">
    <source>
        <dbReference type="ARBA" id="ARBA00078935"/>
    </source>
</evidence>
<dbReference type="PANTHER" id="PTHR23157">
    <property type="entry name" value="GRIP AND COILED-COIL DOMAIN-CONTAINING PROTEIN 1"/>
    <property type="match status" value="1"/>
</dbReference>
<evidence type="ECO:0000313" key="18">
    <source>
        <dbReference type="Proteomes" id="UP001181693"/>
    </source>
</evidence>
<evidence type="ECO:0000256" key="12">
    <source>
        <dbReference type="ARBA" id="ARBA00093371"/>
    </source>
</evidence>
<evidence type="ECO:0000256" key="4">
    <source>
        <dbReference type="ARBA" id="ARBA00022553"/>
    </source>
</evidence>
<dbReference type="GO" id="GO:0000139">
    <property type="term" value="C:Golgi membrane"/>
    <property type="evidence" value="ECO:0007669"/>
    <property type="project" value="UniProtKB-SubCell"/>
</dbReference>
<dbReference type="SMART" id="SM00755">
    <property type="entry name" value="Grip"/>
    <property type="match status" value="1"/>
</dbReference>
<evidence type="ECO:0000313" key="17">
    <source>
        <dbReference type="EMBL" id="DBA21530.1"/>
    </source>
</evidence>
<evidence type="ECO:0000259" key="16">
    <source>
        <dbReference type="PROSITE" id="PS50913"/>
    </source>
</evidence>
<dbReference type="Pfam" id="PF01465">
    <property type="entry name" value="GRIP"/>
    <property type="match status" value="1"/>
</dbReference>
<gene>
    <name evidence="17" type="ORF">GDO54_018146</name>
</gene>
<evidence type="ECO:0000256" key="10">
    <source>
        <dbReference type="ARBA" id="ARBA00070165"/>
    </source>
</evidence>
<feature type="region of interest" description="Disordered" evidence="15">
    <location>
        <begin position="1"/>
        <end position="65"/>
    </location>
</feature>
<keyword evidence="9" id="KW-0968">Cytoplasmic vesicle</keyword>
<keyword evidence="18" id="KW-1185">Reference proteome</keyword>
<name>A0AAV3A9B2_PYXAD</name>
<feature type="coiled-coil region" evidence="14">
    <location>
        <begin position="426"/>
        <end position="474"/>
    </location>
</feature>
<dbReference type="InterPro" id="IPR051952">
    <property type="entry name" value="Golgi-autophagy_related"/>
</dbReference>
<dbReference type="GO" id="GO:0005802">
    <property type="term" value="C:trans-Golgi network"/>
    <property type="evidence" value="ECO:0007669"/>
    <property type="project" value="UniProtKB-ARBA"/>
</dbReference>
<keyword evidence="5" id="KW-0013">ADP-ribosylation</keyword>
<dbReference type="GO" id="GO:0001669">
    <property type="term" value="C:acrosomal vesicle"/>
    <property type="evidence" value="ECO:0007669"/>
    <property type="project" value="UniProtKB-SubCell"/>
</dbReference>
<comment type="subunit">
    <text evidence="13">Interacts with RAB6A. Directly interacts with TBC1D23. Interacts with FAM91A1; this interaction may be mediated by TBC1D23. Interacts with ARL1; this interaction recruits Golgin-97/GOLGA1 onto the Golgi apparatus.</text>
</comment>
<organism evidence="17 18">
    <name type="scientific">Pyxicephalus adspersus</name>
    <name type="common">African bullfrog</name>
    <dbReference type="NCBI Taxonomy" id="30357"/>
    <lineage>
        <taxon>Eukaryota</taxon>
        <taxon>Metazoa</taxon>
        <taxon>Chordata</taxon>
        <taxon>Craniata</taxon>
        <taxon>Vertebrata</taxon>
        <taxon>Euteleostomi</taxon>
        <taxon>Amphibia</taxon>
        <taxon>Batrachia</taxon>
        <taxon>Anura</taxon>
        <taxon>Neobatrachia</taxon>
        <taxon>Ranoidea</taxon>
        <taxon>Pyxicephalidae</taxon>
        <taxon>Pyxicephalinae</taxon>
        <taxon>Pyxicephalus</taxon>
    </lineage>
</organism>
<feature type="coiled-coil region" evidence="14">
    <location>
        <begin position="293"/>
        <end position="338"/>
    </location>
</feature>
<accession>A0AAV3A9B2</accession>
<dbReference type="PROSITE" id="PS50913">
    <property type="entry name" value="GRIP"/>
    <property type="match status" value="1"/>
</dbReference>
<evidence type="ECO:0000256" key="15">
    <source>
        <dbReference type="SAM" id="MobiDB-lite"/>
    </source>
</evidence>
<dbReference type="InterPro" id="IPR000237">
    <property type="entry name" value="GRIP_dom"/>
</dbReference>
<comment type="function">
    <text evidence="12">Involved in vesicular trafficking at the Golgi apparatus level. Involved in endosome-to-Golgi trafficking. Mechanistically, captures transport vesicles arriving from endosomes via the protein TBC1D23. Recognized vesicles are then tethered to the trans-Golgi before subsequent SNARE engagement and vesicle fusion. Selectively regulates E-cadherin transport from the trans-Golgi network in tubulovesicular carriers.</text>
</comment>
<dbReference type="EMBL" id="DYDO01000007">
    <property type="protein sequence ID" value="DBA21530.1"/>
    <property type="molecule type" value="Genomic_DNA"/>
</dbReference>